<dbReference type="Proteomes" id="UP001165541">
    <property type="component" value="Unassembled WGS sequence"/>
</dbReference>
<keyword evidence="4" id="KW-0032">Aminotransferase</keyword>
<dbReference type="PANTHER" id="PTHR32328">
    <property type="entry name" value="L-SERYL-TRNA(SEC) SELENIUM TRANSFERASE"/>
    <property type="match status" value="1"/>
</dbReference>
<sequence length="370" mass="38151">MNSLHDTYGLTPVINAAGSYTPVGVSRSTRAVADVVGESLTEFFVIEELQAAAGAAIARYAGAEAATVMHCAAAGITMAIAGVMAGVDAARIAALPDATGLPHKVVLPAGHAVDYGHPIVTDIRLAGATPVLAGTEQRCTLAELEQALAAPDTACLLLVASRLVKGEAVDLTQAVAAAHRRGVPALIDGAAQDLRIPALLATGADAVIISAQKYLAAPTAGLVVGRTALVQAAHAQEKGIGRAMKATKEALLGCLAAIGQRERLDVGAWQAEQDTKVAFFVERAARLPGLQAQALQDPAGMPFSRAVLSVDPAVAGRSAATLLQELREGSPSIWVMGHEAGQGRLVLEFVPLRHDEIVRILARLQQVLQA</sequence>
<gene>
    <name evidence="4" type="ORF">M8A51_10585</name>
</gene>
<keyword evidence="5" id="KW-1185">Reference proteome</keyword>
<proteinExistence type="predicted"/>
<dbReference type="PANTHER" id="PTHR32328:SF0">
    <property type="entry name" value="L-SERYL-TRNA(SEC) SELENIUM TRANSFERASE"/>
    <property type="match status" value="1"/>
</dbReference>
<keyword evidence="4" id="KW-0808">Transferase</keyword>
<dbReference type="Pfam" id="PF00266">
    <property type="entry name" value="Aminotran_5"/>
    <property type="match status" value="1"/>
</dbReference>
<feature type="domain" description="Aminotransferase class V" evidence="3">
    <location>
        <begin position="135"/>
        <end position="239"/>
    </location>
</feature>
<dbReference type="InterPro" id="IPR015424">
    <property type="entry name" value="PyrdxlP-dep_Trfase"/>
</dbReference>
<protein>
    <submittedName>
        <fullName evidence="4">Aminotransferase class V-fold PLP-dependent enzyme</fullName>
    </submittedName>
</protein>
<dbReference type="EMBL" id="JAMKFE010000005">
    <property type="protein sequence ID" value="MCM5679979.1"/>
    <property type="molecule type" value="Genomic_DNA"/>
</dbReference>
<keyword evidence="2" id="KW-0663">Pyridoxal phosphate</keyword>
<comment type="cofactor">
    <cofactor evidence="1">
        <name>pyridoxal 5'-phosphate</name>
        <dbReference type="ChEBI" id="CHEBI:597326"/>
    </cofactor>
</comment>
<comment type="caution">
    <text evidence="4">The sequence shown here is derived from an EMBL/GenBank/DDBJ whole genome shotgun (WGS) entry which is preliminary data.</text>
</comment>
<name>A0ABT0YNI0_9BURK</name>
<dbReference type="InterPro" id="IPR015421">
    <property type="entry name" value="PyrdxlP-dep_Trfase_major"/>
</dbReference>
<evidence type="ECO:0000313" key="4">
    <source>
        <dbReference type="EMBL" id="MCM5679979.1"/>
    </source>
</evidence>
<evidence type="ECO:0000259" key="3">
    <source>
        <dbReference type="Pfam" id="PF00266"/>
    </source>
</evidence>
<reference evidence="4" key="1">
    <citation type="submission" date="2022-05" db="EMBL/GenBank/DDBJ databases">
        <title>Schlegelella sp. nov., isolated from mangrove soil.</title>
        <authorList>
            <person name="Liu Y."/>
            <person name="Ge X."/>
            <person name="Liu W."/>
        </authorList>
    </citation>
    <scope>NUCLEOTIDE SEQUENCE</scope>
    <source>
        <strain evidence="4">S2-27</strain>
    </source>
</reference>
<dbReference type="SUPFAM" id="SSF53383">
    <property type="entry name" value="PLP-dependent transferases"/>
    <property type="match status" value="1"/>
</dbReference>
<dbReference type="GO" id="GO:0008483">
    <property type="term" value="F:transaminase activity"/>
    <property type="evidence" value="ECO:0007669"/>
    <property type="project" value="UniProtKB-KW"/>
</dbReference>
<accession>A0ABT0YNI0</accession>
<dbReference type="Gene3D" id="3.40.640.10">
    <property type="entry name" value="Type I PLP-dependent aspartate aminotransferase-like (Major domain)"/>
    <property type="match status" value="1"/>
</dbReference>
<evidence type="ECO:0000256" key="1">
    <source>
        <dbReference type="ARBA" id="ARBA00001933"/>
    </source>
</evidence>
<dbReference type="InterPro" id="IPR000192">
    <property type="entry name" value="Aminotrans_V_dom"/>
</dbReference>
<dbReference type="RefSeq" id="WP_251778184.1">
    <property type="nucleotide sequence ID" value="NZ_JAMKFE010000005.1"/>
</dbReference>
<evidence type="ECO:0000256" key="2">
    <source>
        <dbReference type="ARBA" id="ARBA00022898"/>
    </source>
</evidence>
<evidence type="ECO:0000313" key="5">
    <source>
        <dbReference type="Proteomes" id="UP001165541"/>
    </source>
</evidence>
<organism evidence="4 5">
    <name type="scientific">Caldimonas mangrovi</name>
    <dbReference type="NCBI Taxonomy" id="2944811"/>
    <lineage>
        <taxon>Bacteria</taxon>
        <taxon>Pseudomonadati</taxon>
        <taxon>Pseudomonadota</taxon>
        <taxon>Betaproteobacteria</taxon>
        <taxon>Burkholderiales</taxon>
        <taxon>Sphaerotilaceae</taxon>
        <taxon>Caldimonas</taxon>
    </lineage>
</organism>